<evidence type="ECO:0000313" key="3">
    <source>
        <dbReference type="Proteomes" id="UP000613208"/>
    </source>
</evidence>
<accession>A0A916VCM8</accession>
<dbReference type="AlphaFoldDB" id="A0A916VCM8"/>
<keyword evidence="1" id="KW-0472">Membrane</keyword>
<gene>
    <name evidence="2" type="ORF">ANBU17_05800</name>
</gene>
<evidence type="ECO:0000256" key="1">
    <source>
        <dbReference type="SAM" id="Phobius"/>
    </source>
</evidence>
<comment type="caution">
    <text evidence="2">The sequence shown here is derived from an EMBL/GenBank/DDBJ whole genome shotgun (WGS) entry which is preliminary data.</text>
</comment>
<keyword evidence="1" id="KW-1133">Transmembrane helix</keyword>
<proteinExistence type="predicted"/>
<dbReference type="EMBL" id="BLYI01000009">
    <property type="protein sequence ID" value="GFO84233.1"/>
    <property type="molecule type" value="Genomic_DNA"/>
</dbReference>
<protein>
    <submittedName>
        <fullName evidence="2">Uncharacterized protein</fullName>
    </submittedName>
</protein>
<sequence length="122" mass="13331">MEIFCSVINSLQTTTARYSRNNKLETNTGEGNKDMIENYLSQLNVPDVLMAVLSVTTAVSCHSNSGTIRRKIYCGCICIYILLVIALTIACFLGYSDSVGDYLAISIGWLVGLFIATMTEKG</sequence>
<dbReference type="Proteomes" id="UP000613208">
    <property type="component" value="Unassembled WGS sequence"/>
</dbReference>
<organism evidence="2 3">
    <name type="scientific">Anaerostipes butyraticus</name>
    <dbReference type="NCBI Taxonomy" id="645466"/>
    <lineage>
        <taxon>Bacteria</taxon>
        <taxon>Bacillati</taxon>
        <taxon>Bacillota</taxon>
        <taxon>Clostridia</taxon>
        <taxon>Lachnospirales</taxon>
        <taxon>Lachnospiraceae</taxon>
        <taxon>Anaerostipes</taxon>
    </lineage>
</organism>
<evidence type="ECO:0000313" key="2">
    <source>
        <dbReference type="EMBL" id="GFO84233.1"/>
    </source>
</evidence>
<reference evidence="2" key="1">
    <citation type="submission" date="2020-06" db="EMBL/GenBank/DDBJ databases">
        <title>Characterization of fructooligosaccharide metabolism and fructooligosaccharide-degrading enzymes in human commensal butyrate producers.</title>
        <authorList>
            <person name="Tanno H."/>
            <person name="Fujii T."/>
            <person name="Hirano K."/>
            <person name="Maeno S."/>
            <person name="Tonozuka T."/>
            <person name="Sakamoto M."/>
            <person name="Ohkuma M."/>
            <person name="Tochio T."/>
            <person name="Endo A."/>
        </authorList>
    </citation>
    <scope>NUCLEOTIDE SEQUENCE</scope>
    <source>
        <strain evidence="2">JCM 17466</strain>
    </source>
</reference>
<keyword evidence="3" id="KW-1185">Reference proteome</keyword>
<name>A0A916VCM8_9FIRM</name>
<keyword evidence="1" id="KW-0812">Transmembrane</keyword>
<feature type="transmembrane region" description="Helical" evidence="1">
    <location>
        <begin position="72"/>
        <end position="96"/>
    </location>
</feature>
<feature type="transmembrane region" description="Helical" evidence="1">
    <location>
        <begin position="102"/>
        <end position="119"/>
    </location>
</feature>